<dbReference type="AlphaFoldDB" id="A0A842H9J0"/>
<evidence type="ECO:0000313" key="2">
    <source>
        <dbReference type="Proteomes" id="UP000546464"/>
    </source>
</evidence>
<reference evidence="1 2" key="1">
    <citation type="submission" date="2020-07" db="EMBL/GenBank/DDBJ databases">
        <authorList>
            <person name="Feng X."/>
        </authorList>
    </citation>
    <scope>NUCLEOTIDE SEQUENCE [LARGE SCALE GENOMIC DNA]</scope>
    <source>
        <strain evidence="1 2">JCM31066</strain>
    </source>
</reference>
<dbReference type="EMBL" id="JACHVB010000012">
    <property type="protein sequence ID" value="MBC2592935.1"/>
    <property type="molecule type" value="Genomic_DNA"/>
</dbReference>
<proteinExistence type="predicted"/>
<comment type="caution">
    <text evidence="1">The sequence shown here is derived from an EMBL/GenBank/DDBJ whole genome shotgun (WGS) entry which is preliminary data.</text>
</comment>
<dbReference type="RefSeq" id="WP_185673944.1">
    <property type="nucleotide sequence ID" value="NZ_JACHVB010000012.1"/>
</dbReference>
<accession>A0A842H9J0</accession>
<protein>
    <submittedName>
        <fullName evidence="1">Uncharacterized protein</fullName>
    </submittedName>
</protein>
<sequence length="229" mass="26251">MKLRSIDFFGRIRGRVRDLSGFRKGVHRVPDSVSERTREFVARIAAADLEEEANTLRERLKKNFGYKRKELTYACEGASALLSTRDFDLALSYAQDDEDRQSYVVSYQLTNIKNPETLRDAGLQAILFRNFDEVRLTLDASYRIEDLIDTVEEEEPENVELEYPEDCSQLTILIAGRNWYLRFMPHGAAIFSRSPGSPLQMINHVQECQEWVRETPALGALLEGAKPAN</sequence>
<dbReference type="Proteomes" id="UP000546464">
    <property type="component" value="Unassembled WGS sequence"/>
</dbReference>
<organism evidence="1 2">
    <name type="scientific">Ruficoccus amylovorans</name>
    <dbReference type="NCBI Taxonomy" id="1804625"/>
    <lineage>
        <taxon>Bacteria</taxon>
        <taxon>Pseudomonadati</taxon>
        <taxon>Verrucomicrobiota</taxon>
        <taxon>Opitutia</taxon>
        <taxon>Puniceicoccales</taxon>
        <taxon>Cerasicoccaceae</taxon>
        <taxon>Ruficoccus</taxon>
    </lineage>
</organism>
<keyword evidence="2" id="KW-1185">Reference proteome</keyword>
<gene>
    <name evidence="1" type="ORF">H5P28_01550</name>
</gene>
<evidence type="ECO:0000313" key="1">
    <source>
        <dbReference type="EMBL" id="MBC2592935.1"/>
    </source>
</evidence>
<name>A0A842H9J0_9BACT</name>